<proteinExistence type="predicted"/>
<keyword evidence="1" id="KW-0805">Transcription regulation</keyword>
<dbReference type="RefSeq" id="WP_012404753.1">
    <property type="nucleotide sequence ID" value="NC_010623.1"/>
</dbReference>
<organism evidence="4 5">
    <name type="scientific">Paraburkholderia phymatum (strain DSM 17167 / CIP 108236 / LMG 21445 / STM815)</name>
    <name type="common">Burkholderia phymatum</name>
    <dbReference type="NCBI Taxonomy" id="391038"/>
    <lineage>
        <taxon>Bacteria</taxon>
        <taxon>Pseudomonadati</taxon>
        <taxon>Pseudomonadota</taxon>
        <taxon>Betaproteobacteria</taxon>
        <taxon>Burkholderiales</taxon>
        <taxon>Burkholderiaceae</taxon>
        <taxon>Paraburkholderia</taxon>
    </lineage>
</organism>
<dbReference type="KEGG" id="bph:Bphy_5514"/>
<dbReference type="STRING" id="391038.Bphy_5514"/>
<feature type="domain" description="HTH araC/xylS-type" evidence="3">
    <location>
        <begin position="1"/>
        <end position="52"/>
    </location>
</feature>
<dbReference type="Gene3D" id="1.10.10.60">
    <property type="entry name" value="Homeodomain-like"/>
    <property type="match status" value="1"/>
</dbReference>
<keyword evidence="2" id="KW-0804">Transcription</keyword>
<dbReference type="AlphaFoldDB" id="B2JP37"/>
<name>B2JP37_PARP8</name>
<dbReference type="GO" id="GO:0003700">
    <property type="term" value="F:DNA-binding transcription factor activity"/>
    <property type="evidence" value="ECO:0007669"/>
    <property type="project" value="InterPro"/>
</dbReference>
<dbReference type="HOGENOM" id="CLU_2895369_0_0_4"/>
<dbReference type="InterPro" id="IPR009057">
    <property type="entry name" value="Homeodomain-like_sf"/>
</dbReference>
<protein>
    <submittedName>
        <fullName evidence="4">Transcriptional regulator, AraC family</fullName>
    </submittedName>
</protein>
<dbReference type="OrthoDB" id="9789899at2"/>
<evidence type="ECO:0000256" key="1">
    <source>
        <dbReference type="ARBA" id="ARBA00023015"/>
    </source>
</evidence>
<keyword evidence="5" id="KW-1185">Reference proteome</keyword>
<evidence type="ECO:0000256" key="2">
    <source>
        <dbReference type="ARBA" id="ARBA00023163"/>
    </source>
</evidence>
<evidence type="ECO:0000313" key="4">
    <source>
        <dbReference type="EMBL" id="ACC74590.1"/>
    </source>
</evidence>
<accession>B2JP37</accession>
<dbReference type="EMBL" id="CP001044">
    <property type="protein sequence ID" value="ACC74590.1"/>
    <property type="molecule type" value="Genomic_DNA"/>
</dbReference>
<reference evidence="5" key="1">
    <citation type="journal article" date="2014" name="Stand. Genomic Sci.">
        <title>Complete genome sequence of Burkholderia phymatum STM815(T), a broad host range and efficient nitrogen-fixing symbiont of Mimosa species.</title>
        <authorList>
            <person name="Moulin L."/>
            <person name="Klonowska A."/>
            <person name="Caroline B."/>
            <person name="Booth K."/>
            <person name="Vriezen J.A."/>
            <person name="Melkonian R."/>
            <person name="James E.K."/>
            <person name="Young J.P."/>
            <person name="Bena G."/>
            <person name="Hauser L."/>
            <person name="Land M."/>
            <person name="Kyrpides N."/>
            <person name="Bruce D."/>
            <person name="Chain P."/>
            <person name="Copeland A."/>
            <person name="Pitluck S."/>
            <person name="Woyke T."/>
            <person name="Lizotte-Waniewski M."/>
            <person name="Bristow J."/>
            <person name="Riley M."/>
        </authorList>
    </citation>
    <scope>NUCLEOTIDE SEQUENCE [LARGE SCALE GENOMIC DNA]</scope>
    <source>
        <strain evidence="5">DSM 17167 / CIP 108236 / LMG 21445 / STM815</strain>
    </source>
</reference>
<evidence type="ECO:0000313" key="5">
    <source>
        <dbReference type="Proteomes" id="UP000001192"/>
    </source>
</evidence>
<dbReference type="InterPro" id="IPR018060">
    <property type="entry name" value="HTH_AraC"/>
</dbReference>
<gene>
    <name evidence="4" type="ordered locus">Bphy_5514</name>
</gene>
<dbReference type="GO" id="GO:0043565">
    <property type="term" value="F:sequence-specific DNA binding"/>
    <property type="evidence" value="ECO:0007669"/>
    <property type="project" value="InterPro"/>
</dbReference>
<evidence type="ECO:0000259" key="3">
    <source>
        <dbReference type="PROSITE" id="PS01124"/>
    </source>
</evidence>
<dbReference type="PROSITE" id="PS01124">
    <property type="entry name" value="HTH_ARAC_FAMILY_2"/>
    <property type="match status" value="1"/>
</dbReference>
<dbReference type="Proteomes" id="UP000001192">
    <property type="component" value="Chromosome 2"/>
</dbReference>
<dbReference type="SUPFAM" id="SSF46689">
    <property type="entry name" value="Homeodomain-like"/>
    <property type="match status" value="1"/>
</dbReference>
<sequence>MCWKLQAALTQVQDTNASRAERATRLVYHSHAAFNCAFKRIVGVSPASYAMQPDDAALPRAD</sequence>